<name>A0AAI9E9B6_9PEZI</name>
<feature type="region of interest" description="Disordered" evidence="1">
    <location>
        <begin position="1"/>
        <end position="137"/>
    </location>
</feature>
<dbReference type="Proteomes" id="UP001296104">
    <property type="component" value="Unassembled WGS sequence"/>
</dbReference>
<keyword evidence="3" id="KW-1185">Reference proteome</keyword>
<dbReference type="AlphaFoldDB" id="A0AAI9E9B6"/>
<proteinExistence type="predicted"/>
<gene>
    <name evidence="2" type="ORF">LECACI_7A002888</name>
</gene>
<comment type="caution">
    <text evidence="2">The sequence shown here is derived from an EMBL/GenBank/DDBJ whole genome shotgun (WGS) entry which is preliminary data.</text>
</comment>
<dbReference type="EMBL" id="CAVMBE010000013">
    <property type="protein sequence ID" value="CAK3928253.1"/>
    <property type="molecule type" value="Genomic_DNA"/>
</dbReference>
<feature type="compositionally biased region" description="Low complexity" evidence="1">
    <location>
        <begin position="97"/>
        <end position="107"/>
    </location>
</feature>
<feature type="region of interest" description="Disordered" evidence="1">
    <location>
        <begin position="340"/>
        <end position="376"/>
    </location>
</feature>
<sequence>MVKGAARRRVIVEDSDDDFGDAVLLPNPPKMRARKSAPAFSPRMRARKSAPAGPPKMRARKSAPAGPPQMRPRKSAPASPPKMRARKSASAFPPPSVTSRVVSYTSSKLEKQDGSGKAVLPKAPATRPKQHAAHEAQMSISSLSPHIPSRYHTKTQRRITFFSLEEEDRVAVYEHHLIVDGAGIQLAVQAPFTREPALLAASKQVRREALPIWYKENTFHSRFIYDIIAWLDRLDSARLSMLQWVNLDEPLPAGFVLPGLRKLNKRVKDGLKRNAVAVPVVVEQERETDWSGSHATVHDKDSCKREMVTMDDIGQYNDLDGMWETLQRSGVGKRILTNVTRKKRRSKGARDGSDEYMESDEDGEDGTCGNEEMGGM</sequence>
<protein>
    <submittedName>
        <fullName evidence="2">Uncharacterized protein</fullName>
    </submittedName>
</protein>
<organism evidence="2 3">
    <name type="scientific">Lecanosticta acicola</name>
    <dbReference type="NCBI Taxonomy" id="111012"/>
    <lineage>
        <taxon>Eukaryota</taxon>
        <taxon>Fungi</taxon>
        <taxon>Dikarya</taxon>
        <taxon>Ascomycota</taxon>
        <taxon>Pezizomycotina</taxon>
        <taxon>Dothideomycetes</taxon>
        <taxon>Dothideomycetidae</taxon>
        <taxon>Mycosphaerellales</taxon>
        <taxon>Mycosphaerellaceae</taxon>
        <taxon>Lecanosticta</taxon>
    </lineage>
</organism>
<evidence type="ECO:0000313" key="3">
    <source>
        <dbReference type="Proteomes" id="UP001296104"/>
    </source>
</evidence>
<evidence type="ECO:0000256" key="1">
    <source>
        <dbReference type="SAM" id="MobiDB-lite"/>
    </source>
</evidence>
<reference evidence="2" key="1">
    <citation type="submission" date="2023-11" db="EMBL/GenBank/DDBJ databases">
        <authorList>
            <person name="Alioto T."/>
            <person name="Alioto T."/>
            <person name="Gomez Garrido J."/>
        </authorList>
    </citation>
    <scope>NUCLEOTIDE SEQUENCE</scope>
</reference>
<accession>A0AAI9E9B6</accession>
<feature type="compositionally biased region" description="Acidic residues" evidence="1">
    <location>
        <begin position="354"/>
        <end position="365"/>
    </location>
</feature>
<evidence type="ECO:0000313" key="2">
    <source>
        <dbReference type="EMBL" id="CAK3928253.1"/>
    </source>
</evidence>